<keyword evidence="3" id="KW-1185">Reference proteome</keyword>
<evidence type="ECO:0000313" key="3">
    <source>
        <dbReference type="Proteomes" id="UP001491310"/>
    </source>
</evidence>
<feature type="region of interest" description="Disordered" evidence="1">
    <location>
        <begin position="63"/>
        <end position="90"/>
    </location>
</feature>
<dbReference type="EMBL" id="JALJOT010000012">
    <property type="protein sequence ID" value="KAK9904870.1"/>
    <property type="molecule type" value="Genomic_DNA"/>
</dbReference>
<dbReference type="Proteomes" id="UP001491310">
    <property type="component" value="Unassembled WGS sequence"/>
</dbReference>
<feature type="compositionally biased region" description="Basic residues" evidence="1">
    <location>
        <begin position="1"/>
        <end position="12"/>
    </location>
</feature>
<accession>A0ABR2YGR3</accession>
<evidence type="ECO:0000256" key="1">
    <source>
        <dbReference type="SAM" id="MobiDB-lite"/>
    </source>
</evidence>
<protein>
    <submittedName>
        <fullName evidence="2">Uncharacterized protein</fullName>
    </submittedName>
</protein>
<sequence>MRRPKPHSRRRLPGPSTFPQTSSAATCRPSAAPYGALLSTAQQMTGFLHSQCRPLPELPACRRSLAAARRNQGSPSGNGGPSRDGPPARG</sequence>
<comment type="caution">
    <text evidence="2">The sequence shown here is derived from an EMBL/GenBank/DDBJ whole genome shotgun (WGS) entry which is preliminary data.</text>
</comment>
<proteinExistence type="predicted"/>
<name>A0ABR2YGR3_9CHLO</name>
<feature type="region of interest" description="Disordered" evidence="1">
    <location>
        <begin position="1"/>
        <end position="27"/>
    </location>
</feature>
<gene>
    <name evidence="2" type="ORF">WJX75_004344</name>
</gene>
<evidence type="ECO:0000313" key="2">
    <source>
        <dbReference type="EMBL" id="KAK9904870.1"/>
    </source>
</evidence>
<organism evidence="2 3">
    <name type="scientific">Coccomyxa subellipsoidea</name>
    <dbReference type="NCBI Taxonomy" id="248742"/>
    <lineage>
        <taxon>Eukaryota</taxon>
        <taxon>Viridiplantae</taxon>
        <taxon>Chlorophyta</taxon>
        <taxon>core chlorophytes</taxon>
        <taxon>Trebouxiophyceae</taxon>
        <taxon>Trebouxiophyceae incertae sedis</taxon>
        <taxon>Coccomyxaceae</taxon>
        <taxon>Coccomyxa</taxon>
    </lineage>
</organism>
<reference evidence="2 3" key="1">
    <citation type="journal article" date="2024" name="Nat. Commun.">
        <title>Phylogenomics reveals the evolutionary origins of lichenization in chlorophyte algae.</title>
        <authorList>
            <person name="Puginier C."/>
            <person name="Libourel C."/>
            <person name="Otte J."/>
            <person name="Skaloud P."/>
            <person name="Haon M."/>
            <person name="Grisel S."/>
            <person name="Petersen M."/>
            <person name="Berrin J.G."/>
            <person name="Delaux P.M."/>
            <person name="Dal Grande F."/>
            <person name="Keller J."/>
        </authorList>
    </citation>
    <scope>NUCLEOTIDE SEQUENCE [LARGE SCALE GENOMIC DNA]</scope>
    <source>
        <strain evidence="2 3">SAG 216-7</strain>
    </source>
</reference>